<dbReference type="OrthoDB" id="114660at2759"/>
<dbReference type="InterPro" id="IPR036116">
    <property type="entry name" value="FN3_sf"/>
</dbReference>
<dbReference type="RefSeq" id="XP_003151506.1">
    <property type="nucleotide sequence ID" value="XM_003151458.1"/>
</dbReference>
<dbReference type="PRINTS" id="PR00014">
    <property type="entry name" value="FNTYPEIII"/>
</dbReference>
<evidence type="ECO:0000256" key="2">
    <source>
        <dbReference type="ARBA" id="ARBA00023157"/>
    </source>
</evidence>
<keyword evidence="1" id="KW-0677">Repeat</keyword>
<dbReference type="KEGG" id="loa:LOAG_15970"/>
<accession>A0A1S0TEM5</accession>
<organism evidence="4">
    <name type="scientific">Loa loa</name>
    <name type="common">Eye worm</name>
    <name type="synonym">Filaria loa</name>
    <dbReference type="NCBI Taxonomy" id="7209"/>
    <lineage>
        <taxon>Eukaryota</taxon>
        <taxon>Metazoa</taxon>
        <taxon>Ecdysozoa</taxon>
        <taxon>Nematoda</taxon>
        <taxon>Chromadorea</taxon>
        <taxon>Rhabditida</taxon>
        <taxon>Spirurina</taxon>
        <taxon>Spiruromorpha</taxon>
        <taxon>Filarioidea</taxon>
        <taxon>Onchocercidae</taxon>
        <taxon>Loa</taxon>
    </lineage>
</organism>
<name>A0A1S0TEM5_LOALO</name>
<dbReference type="FunFam" id="2.60.40.10:FF:000028">
    <property type="entry name" value="Neuronal cell adhesion molecule"/>
    <property type="match status" value="1"/>
</dbReference>
<dbReference type="InterPro" id="IPR013783">
    <property type="entry name" value="Ig-like_fold"/>
</dbReference>
<evidence type="ECO:0000259" key="3">
    <source>
        <dbReference type="PROSITE" id="PS50853"/>
    </source>
</evidence>
<protein>
    <recommendedName>
        <fullName evidence="3">Fibronectin type-III domain-containing protein</fullName>
    </recommendedName>
</protein>
<keyword evidence="2" id="KW-1015">Disulfide bond</keyword>
<sequence>MAASSGQPKLPSEPLGVRASVVGSRFVVLTWDPPVQHHGAVLAYHIFYKEQDSSRERMLNSSATSFTVTPLQPNTTYVFRLVAENEAGMGKSSTRILITTTEEKVSYFTGHSFW</sequence>
<gene>
    <name evidence="4" type="ORF">LOAG_15970</name>
</gene>
<evidence type="ECO:0000313" key="4">
    <source>
        <dbReference type="EMBL" id="EFO12563.1"/>
    </source>
</evidence>
<dbReference type="Gene3D" id="2.60.40.10">
    <property type="entry name" value="Immunoglobulins"/>
    <property type="match status" value="1"/>
</dbReference>
<dbReference type="SUPFAM" id="SSF49265">
    <property type="entry name" value="Fibronectin type III"/>
    <property type="match status" value="1"/>
</dbReference>
<dbReference type="GeneID" id="9953465"/>
<dbReference type="AlphaFoldDB" id="A0A1S0TEM5"/>
<dbReference type="SMART" id="SM00060">
    <property type="entry name" value="FN3"/>
    <property type="match status" value="1"/>
</dbReference>
<dbReference type="CDD" id="cd00063">
    <property type="entry name" value="FN3"/>
    <property type="match status" value="1"/>
</dbReference>
<dbReference type="Pfam" id="PF00041">
    <property type="entry name" value="fn3"/>
    <property type="match status" value="1"/>
</dbReference>
<dbReference type="GO" id="GO:0098609">
    <property type="term" value="P:cell-cell adhesion"/>
    <property type="evidence" value="ECO:0007669"/>
    <property type="project" value="TreeGrafter"/>
</dbReference>
<dbReference type="CTD" id="9953465"/>
<feature type="domain" description="Fibronectin type-III" evidence="3">
    <location>
        <begin position="13"/>
        <end position="103"/>
    </location>
</feature>
<reference evidence="4" key="1">
    <citation type="submission" date="2012-04" db="EMBL/GenBank/DDBJ databases">
        <title>The Genome Sequence of Loa loa.</title>
        <authorList>
            <consortium name="The Broad Institute Genome Sequencing Platform"/>
            <consortium name="Broad Institute Genome Sequencing Center for Infectious Disease"/>
            <person name="Nutman T.B."/>
            <person name="Fink D.L."/>
            <person name="Russ C."/>
            <person name="Young S."/>
            <person name="Zeng Q."/>
            <person name="Gargeya S."/>
            <person name="Alvarado L."/>
            <person name="Berlin A."/>
            <person name="Chapman S.B."/>
            <person name="Chen Z."/>
            <person name="Freedman E."/>
            <person name="Gellesch M."/>
            <person name="Goldberg J."/>
            <person name="Griggs A."/>
            <person name="Gujja S."/>
            <person name="Heilman E.R."/>
            <person name="Heiman D."/>
            <person name="Howarth C."/>
            <person name="Mehta T."/>
            <person name="Neiman D."/>
            <person name="Pearson M."/>
            <person name="Roberts A."/>
            <person name="Saif S."/>
            <person name="Shea T."/>
            <person name="Shenoy N."/>
            <person name="Sisk P."/>
            <person name="Stolte C."/>
            <person name="Sykes S."/>
            <person name="White J."/>
            <person name="Yandava C."/>
            <person name="Haas B."/>
            <person name="Henn M.R."/>
            <person name="Nusbaum C."/>
            <person name="Birren B."/>
        </authorList>
    </citation>
    <scope>NUCLEOTIDE SEQUENCE [LARGE SCALE GENOMIC DNA]</scope>
</reference>
<evidence type="ECO:0000256" key="1">
    <source>
        <dbReference type="ARBA" id="ARBA00022737"/>
    </source>
</evidence>
<dbReference type="InParanoid" id="A0A1S0TEM5"/>
<dbReference type="PANTHER" id="PTHR44170:SF56">
    <property type="entry name" value="FIBRONECTIN TYPE-III DOMAIN-CONTAINING PROTEIN"/>
    <property type="match status" value="1"/>
</dbReference>
<dbReference type="PROSITE" id="PS50853">
    <property type="entry name" value="FN3"/>
    <property type="match status" value="1"/>
</dbReference>
<proteinExistence type="predicted"/>
<dbReference type="EMBL" id="JH715466">
    <property type="protein sequence ID" value="EFO12563.1"/>
    <property type="molecule type" value="Genomic_DNA"/>
</dbReference>
<dbReference type="PANTHER" id="PTHR44170">
    <property type="entry name" value="PROTEIN SIDEKICK"/>
    <property type="match status" value="1"/>
</dbReference>
<dbReference type="InterPro" id="IPR003961">
    <property type="entry name" value="FN3_dom"/>
</dbReference>